<dbReference type="AlphaFoldDB" id="A0A109LG25"/>
<sequence length="168" mass="19041">MTDFFKTVTTTELTTQPNVNEFDMLARVSRSTASSVTQVTTIPTHAFVSRILQLQAEWKDDVRILNDVINWQHKVNDFNSSYTAYLLDQIDDEEFDKVAEALAYEEADISPTSIVPVIGRLLELTEIDYTPSDLANMLHCSQETVQEALGLMPHHLIESHPSLIEVME</sequence>
<evidence type="ECO:0000313" key="1">
    <source>
        <dbReference type="EMBL" id="KWV87172.1"/>
    </source>
</evidence>
<dbReference type="PATRIC" id="fig|294.194.peg.3350"/>
<comment type="caution">
    <text evidence="1">The sequence shown here is derived from an EMBL/GenBank/DDBJ whole genome shotgun (WGS) entry which is preliminary data.</text>
</comment>
<dbReference type="Proteomes" id="UP000061348">
    <property type="component" value="Unassembled WGS sequence"/>
</dbReference>
<protein>
    <submittedName>
        <fullName evidence="1">Uncharacterized protein</fullName>
    </submittedName>
</protein>
<organism evidence="1 2">
    <name type="scientific">Pseudomonas fluorescens</name>
    <dbReference type="NCBI Taxonomy" id="294"/>
    <lineage>
        <taxon>Bacteria</taxon>
        <taxon>Pseudomonadati</taxon>
        <taxon>Pseudomonadota</taxon>
        <taxon>Gammaproteobacteria</taxon>
        <taxon>Pseudomonadales</taxon>
        <taxon>Pseudomonadaceae</taxon>
        <taxon>Pseudomonas</taxon>
    </lineage>
</organism>
<dbReference type="RefSeq" id="WP_146469893.1">
    <property type="nucleotide sequence ID" value="NZ_LCYA01000078.1"/>
</dbReference>
<evidence type="ECO:0000313" key="2">
    <source>
        <dbReference type="Proteomes" id="UP000061348"/>
    </source>
</evidence>
<dbReference type="EMBL" id="LCYA01000078">
    <property type="protein sequence ID" value="KWV87172.1"/>
    <property type="molecule type" value="Genomic_DNA"/>
</dbReference>
<reference evidence="1 2" key="1">
    <citation type="submission" date="2015-05" db="EMBL/GenBank/DDBJ databases">
        <title>A genomic and transcriptomic approach to investigate the blue pigment phenotype in Pseudomonas fluorescens.</title>
        <authorList>
            <person name="Andreani N.A."/>
            <person name="Cardazzo B."/>
        </authorList>
    </citation>
    <scope>NUCLEOTIDE SEQUENCE [LARGE SCALE GENOMIC DNA]</scope>
    <source>
        <strain evidence="1 2">Ps_22</strain>
    </source>
</reference>
<name>A0A109LG25_PSEFL</name>
<gene>
    <name evidence="1" type="ORF">PFLmoz3_03020</name>
</gene>
<proteinExistence type="predicted"/>
<accession>A0A109LG25</accession>